<name>A0A6N2TSB6_9BACT</name>
<dbReference type="OrthoDB" id="9810174at2"/>
<organism evidence="3">
    <name type="scientific">Akkermansia muciniphila</name>
    <dbReference type="NCBI Taxonomy" id="239935"/>
    <lineage>
        <taxon>Bacteria</taxon>
        <taxon>Pseudomonadati</taxon>
        <taxon>Verrucomicrobiota</taxon>
        <taxon>Verrucomicrobiia</taxon>
        <taxon>Verrucomicrobiales</taxon>
        <taxon>Akkermansiaceae</taxon>
        <taxon>Akkermansia</taxon>
    </lineage>
</organism>
<protein>
    <submittedName>
        <fullName evidence="3">Phage Tail Collar Domain protein</fullName>
    </submittedName>
</protein>
<dbReference type="Gene3D" id="3.90.1340.10">
    <property type="entry name" value="Phage tail collar domain"/>
    <property type="match status" value="1"/>
</dbReference>
<dbReference type="InterPro" id="IPR037053">
    <property type="entry name" value="Phage_tail_collar_dom_sf"/>
</dbReference>
<dbReference type="PANTHER" id="PTHR24023:SF1082">
    <property type="entry name" value="COLLAGEN TRIPLE HELIX REPEAT"/>
    <property type="match status" value="1"/>
</dbReference>
<gene>
    <name evidence="3" type="ORF">AMLFYP55_00529</name>
</gene>
<dbReference type="GO" id="GO:0031012">
    <property type="term" value="C:extracellular matrix"/>
    <property type="evidence" value="ECO:0007669"/>
    <property type="project" value="TreeGrafter"/>
</dbReference>
<dbReference type="InterPro" id="IPR008160">
    <property type="entry name" value="Collagen"/>
</dbReference>
<dbReference type="Pfam" id="PF01391">
    <property type="entry name" value="Collagen"/>
    <property type="match status" value="1"/>
</dbReference>
<accession>A0A6N2TSB6</accession>
<dbReference type="EMBL" id="CACRSS010000016">
    <property type="protein sequence ID" value="VYT07859.1"/>
    <property type="molecule type" value="Genomic_DNA"/>
</dbReference>
<dbReference type="Pfam" id="PF07484">
    <property type="entry name" value="Collar"/>
    <property type="match status" value="1"/>
</dbReference>
<feature type="compositionally biased region" description="Low complexity" evidence="1">
    <location>
        <begin position="60"/>
        <end position="77"/>
    </location>
</feature>
<feature type="region of interest" description="Disordered" evidence="1">
    <location>
        <begin position="32"/>
        <end position="98"/>
    </location>
</feature>
<dbReference type="InterPro" id="IPR011083">
    <property type="entry name" value="Phage_tail_collar_dom"/>
</dbReference>
<evidence type="ECO:0000256" key="1">
    <source>
        <dbReference type="SAM" id="MobiDB-lite"/>
    </source>
</evidence>
<dbReference type="GO" id="GO:0005615">
    <property type="term" value="C:extracellular space"/>
    <property type="evidence" value="ECO:0007669"/>
    <property type="project" value="TreeGrafter"/>
</dbReference>
<feature type="compositionally biased region" description="Basic and acidic residues" evidence="1">
    <location>
        <begin position="78"/>
        <end position="87"/>
    </location>
</feature>
<evidence type="ECO:0000259" key="2">
    <source>
        <dbReference type="Pfam" id="PF07484"/>
    </source>
</evidence>
<proteinExistence type="predicted"/>
<feature type="domain" description="Phage tail collar" evidence="2">
    <location>
        <begin position="102"/>
        <end position="152"/>
    </location>
</feature>
<dbReference type="InterPro" id="IPR050149">
    <property type="entry name" value="Collagen_superfamily"/>
</dbReference>
<dbReference type="SUPFAM" id="SSF88874">
    <property type="entry name" value="Receptor-binding domain of short tail fibre protein gp12"/>
    <property type="match status" value="1"/>
</dbReference>
<evidence type="ECO:0000313" key="3">
    <source>
        <dbReference type="EMBL" id="VYT07859.1"/>
    </source>
</evidence>
<sequence length="256" mass="26749">MNEIITINGILMTTQNEFSAHAGNASIHVTAQEKEKWNSGGQGPKGDKGDPGAPGPEGPQGPKGEPGIQGPAGPQGPKGDKGDKGDAGPEGPQGSSVPPGCFMWFCGSTAPNGWLECNGTTLQISQYPELYAAISTTYGGDGVATFALPDLTRDRGLFIRSTSTERTVGSVQGDAIRNIKGAFGFLGTGKSQGWATNLEGAFGYIQDTTNRNTVSMSSTGTLNNTTKQWTFDASKSVPTAEENRPVNIAFMPVIKY</sequence>
<dbReference type="PANTHER" id="PTHR24023">
    <property type="entry name" value="COLLAGEN ALPHA"/>
    <property type="match status" value="1"/>
</dbReference>
<dbReference type="AlphaFoldDB" id="A0A6N2TSB6"/>
<reference evidence="3" key="1">
    <citation type="submission" date="2019-11" db="EMBL/GenBank/DDBJ databases">
        <authorList>
            <person name="Feng L."/>
        </authorList>
    </citation>
    <scope>NUCLEOTIDE SEQUENCE</scope>
    <source>
        <strain evidence="3">AMuciniphilaLFYP55</strain>
    </source>
</reference>
<dbReference type="RefSeq" id="WP_102722595.1">
    <property type="nucleotide sequence ID" value="NZ_CACRSS010000016.1"/>
</dbReference>